<dbReference type="PATRIC" id="fig|1129374.4.peg.1730"/>
<evidence type="ECO:0000256" key="1">
    <source>
        <dbReference type="SAM" id="Coils"/>
    </source>
</evidence>
<proteinExistence type="predicted"/>
<dbReference type="EMBL" id="AHTH01000022">
    <property type="protein sequence ID" value="EHR41080.1"/>
    <property type="molecule type" value="Genomic_DNA"/>
</dbReference>
<reference evidence="3 4" key="1">
    <citation type="journal article" date="2012" name="J. Bacteriol.">
        <title>Genome Sequence of Extracellular-Protease-Producing Alishewanella jeotgali Isolated from Traditional Korean Fermented Seafood.</title>
        <authorList>
            <person name="Jung J."/>
            <person name="Chun J."/>
            <person name="Park W."/>
        </authorList>
    </citation>
    <scope>NUCLEOTIDE SEQUENCE [LARGE SCALE GENOMIC DNA]</scope>
    <source>
        <strain evidence="3 4">KCTC 22429</strain>
    </source>
</reference>
<dbReference type="Proteomes" id="UP000012046">
    <property type="component" value="Unassembled WGS sequence"/>
</dbReference>
<organism evidence="3 4">
    <name type="scientific">Alishewanella jeotgali KCTC 22429</name>
    <dbReference type="NCBI Taxonomy" id="1129374"/>
    <lineage>
        <taxon>Bacteria</taxon>
        <taxon>Pseudomonadati</taxon>
        <taxon>Pseudomonadota</taxon>
        <taxon>Gammaproteobacteria</taxon>
        <taxon>Alteromonadales</taxon>
        <taxon>Alteromonadaceae</taxon>
        <taxon>Alishewanella</taxon>
    </lineage>
</organism>
<dbReference type="RefSeq" id="WP_008950541.1">
    <property type="nucleotide sequence ID" value="NZ_AHTH01000022.1"/>
</dbReference>
<evidence type="ECO:0008006" key="5">
    <source>
        <dbReference type="Google" id="ProtNLM"/>
    </source>
</evidence>
<comment type="caution">
    <text evidence="3">The sequence shown here is derived from an EMBL/GenBank/DDBJ whole genome shotgun (WGS) entry which is preliminary data.</text>
</comment>
<dbReference type="STRING" id="1129374.AJE_08667"/>
<feature type="coiled-coil region" evidence="1">
    <location>
        <begin position="132"/>
        <end position="159"/>
    </location>
</feature>
<sequence>MRQTLLATLIALLTGCALPKAQAEPAPEVSKAQETRIVVLQDGEKRELRFSGSNWRESAEWQALLQELAPEQAARLEALLAKAPLPPLPPLPKNVEIIEENGVRRVMVLDADGQPLEQKIIKIRAEAAGHRFEAIKRLLESAELNKEQLLELQKILDAKH</sequence>
<protein>
    <recommendedName>
        <fullName evidence="5">Lipoprotein</fullName>
    </recommendedName>
</protein>
<accession>H3ZEE9</accession>
<dbReference type="PROSITE" id="PS51257">
    <property type="entry name" value="PROKAR_LIPOPROTEIN"/>
    <property type="match status" value="1"/>
</dbReference>
<evidence type="ECO:0000256" key="2">
    <source>
        <dbReference type="SAM" id="SignalP"/>
    </source>
</evidence>
<gene>
    <name evidence="3" type="ORF">AJE_08667</name>
</gene>
<dbReference type="AlphaFoldDB" id="H3ZEE9"/>
<evidence type="ECO:0000313" key="3">
    <source>
        <dbReference type="EMBL" id="EHR41080.1"/>
    </source>
</evidence>
<evidence type="ECO:0000313" key="4">
    <source>
        <dbReference type="Proteomes" id="UP000012046"/>
    </source>
</evidence>
<keyword evidence="2" id="KW-0732">Signal</keyword>
<keyword evidence="1" id="KW-0175">Coiled coil</keyword>
<feature type="signal peptide" evidence="2">
    <location>
        <begin position="1"/>
        <end position="23"/>
    </location>
</feature>
<feature type="chain" id="PRO_5003592271" description="Lipoprotein" evidence="2">
    <location>
        <begin position="24"/>
        <end position="160"/>
    </location>
</feature>
<name>H3ZEE9_9ALTE</name>
<keyword evidence="4" id="KW-1185">Reference proteome</keyword>